<dbReference type="Proteomes" id="UP001212170">
    <property type="component" value="Unassembled WGS sequence"/>
</dbReference>
<reference evidence="1 2" key="1">
    <citation type="journal article" date="2023" name="Chemosphere">
        <title>Whole genome analysis of Flavobacterium aziz-sancarii sp. nov., isolated from Ardley Island (Antarctica), revealed a rich resistome and bioremediation potential.</title>
        <authorList>
            <person name="Otur C."/>
            <person name="Okay S."/>
            <person name="Kurt-Kizildogan A."/>
        </authorList>
    </citation>
    <scope>NUCLEOTIDE SEQUENCE [LARGE SCALE GENOMIC DNA]</scope>
    <source>
        <strain evidence="1 2">AC</strain>
    </source>
</reference>
<dbReference type="EMBL" id="JAMZNK010000041">
    <property type="protein sequence ID" value="MDA6071755.1"/>
    <property type="molecule type" value="Genomic_DNA"/>
</dbReference>
<sequence length="194" mass="22879">MKLFVCLFLFLSPTLNFDFKKNILSYSIVISKADLIVDGTISNVSKDRYEFTISQFIKGKSDSKINVTIWKEWMCDGRVSDLKKGQKLLLFLEKTSKSVYYPINESTGELFLEKDNSPSPSMYRLERFPNGTVIKKGIKMFLETYQAYGNLNDRFLQNVYFQSNKSIFEIYKMKEDNKFFKYLVDNEMQYYTVK</sequence>
<protein>
    <recommendedName>
        <fullName evidence="3">DUF4369 domain-containing protein</fullName>
    </recommendedName>
</protein>
<accession>A0ABT4WI49</accession>
<keyword evidence="2" id="KW-1185">Reference proteome</keyword>
<dbReference type="RefSeq" id="WP_271337544.1">
    <property type="nucleotide sequence ID" value="NZ_JAMZNK010000041.1"/>
</dbReference>
<evidence type="ECO:0000313" key="1">
    <source>
        <dbReference type="EMBL" id="MDA6071755.1"/>
    </source>
</evidence>
<gene>
    <name evidence="1" type="ORF">NJT12_19190</name>
</gene>
<name>A0ABT4WI49_9FLAO</name>
<evidence type="ECO:0000313" key="2">
    <source>
        <dbReference type="Proteomes" id="UP001212170"/>
    </source>
</evidence>
<proteinExistence type="predicted"/>
<organism evidence="1 2">
    <name type="scientific">Flavobacterium azizsancarii</name>
    <dbReference type="NCBI Taxonomy" id="2961580"/>
    <lineage>
        <taxon>Bacteria</taxon>
        <taxon>Pseudomonadati</taxon>
        <taxon>Bacteroidota</taxon>
        <taxon>Flavobacteriia</taxon>
        <taxon>Flavobacteriales</taxon>
        <taxon>Flavobacteriaceae</taxon>
        <taxon>Flavobacterium</taxon>
    </lineage>
</organism>
<evidence type="ECO:0008006" key="3">
    <source>
        <dbReference type="Google" id="ProtNLM"/>
    </source>
</evidence>
<comment type="caution">
    <text evidence="1">The sequence shown here is derived from an EMBL/GenBank/DDBJ whole genome shotgun (WGS) entry which is preliminary data.</text>
</comment>